<dbReference type="Pfam" id="PF00059">
    <property type="entry name" value="Lectin_C"/>
    <property type="match status" value="1"/>
</dbReference>
<dbReference type="PROSITE" id="PS50041">
    <property type="entry name" value="C_TYPE_LECTIN_2"/>
    <property type="match status" value="1"/>
</dbReference>
<dbReference type="AlphaFoldDB" id="A0AB32TX57"/>
<evidence type="ECO:0000313" key="1">
    <source>
        <dbReference type="Proteomes" id="UP000000437"/>
    </source>
</evidence>
<dbReference type="RefSeq" id="XP_068078559.2">
    <property type="nucleotide sequence ID" value="XM_068222458.2"/>
</dbReference>
<proteinExistence type="predicted"/>
<keyword evidence="1" id="KW-1185">Reference proteome</keyword>
<dbReference type="InterPro" id="IPR001304">
    <property type="entry name" value="C-type_lectin-like"/>
</dbReference>
<dbReference type="InterPro" id="IPR016187">
    <property type="entry name" value="CTDL_fold"/>
</dbReference>
<dbReference type="SMART" id="SM00034">
    <property type="entry name" value="CLECT"/>
    <property type="match status" value="1"/>
</dbReference>
<accession>A0AB32TX57</accession>
<name>A0AB32TX57_DANRE</name>
<dbReference type="Proteomes" id="UP000000437">
    <property type="component" value="Chromosome 7"/>
</dbReference>
<dbReference type="SUPFAM" id="SSF56436">
    <property type="entry name" value="C-type lectin-like"/>
    <property type="match status" value="1"/>
</dbReference>
<dbReference type="InterPro" id="IPR016186">
    <property type="entry name" value="C-type_lectin-like/link_sf"/>
</dbReference>
<evidence type="ECO:0000313" key="2">
    <source>
        <dbReference type="RefSeq" id="XP_068078559.2"/>
    </source>
</evidence>
<dbReference type="PANTHER" id="PTHR45784:SF3">
    <property type="entry name" value="C-TYPE LECTIN DOMAIN FAMILY 4 MEMBER K-LIKE-RELATED"/>
    <property type="match status" value="1"/>
</dbReference>
<organism evidence="1 2">
    <name type="scientific">Danio rerio</name>
    <name type="common">Zebrafish</name>
    <name type="synonym">Brachydanio rerio</name>
    <dbReference type="NCBI Taxonomy" id="7955"/>
    <lineage>
        <taxon>Eukaryota</taxon>
        <taxon>Metazoa</taxon>
        <taxon>Chordata</taxon>
        <taxon>Craniata</taxon>
        <taxon>Vertebrata</taxon>
        <taxon>Euteleostomi</taxon>
        <taxon>Actinopterygii</taxon>
        <taxon>Neopterygii</taxon>
        <taxon>Teleostei</taxon>
        <taxon>Ostariophysi</taxon>
        <taxon>Cypriniformes</taxon>
        <taxon>Danionidae</taxon>
        <taxon>Danioninae</taxon>
        <taxon>Danio</taxon>
    </lineage>
</organism>
<dbReference type="KEGG" id="dre:137496084"/>
<dbReference type="Gene3D" id="3.10.100.10">
    <property type="entry name" value="Mannose-Binding Protein A, subunit A"/>
    <property type="match status" value="1"/>
</dbReference>
<reference evidence="2" key="1">
    <citation type="submission" date="2025-08" db="UniProtKB">
        <authorList>
            <consortium name="RefSeq"/>
        </authorList>
    </citation>
    <scope>IDENTIFICATION</scope>
    <source>
        <strain evidence="2">Tuebingen</strain>
        <tissue evidence="2">Fibroblasts and whole tissue</tissue>
    </source>
</reference>
<dbReference type="PANTHER" id="PTHR45784">
    <property type="entry name" value="C-TYPE LECTIN DOMAIN FAMILY 20 MEMBER A-RELATED"/>
    <property type="match status" value="1"/>
</dbReference>
<sequence length="337" mass="37851">MIQRAVHLLLLIGLSSAISSEFILINEVKSWTEAQAFCKEFHVDLPTVQMDKDRLEIQKASSAVNSVKAWVGLYGGICEWRWSYDNEDLQFSVWAPTEDPSSTTQSACAVIGNTGFWYAKDCTQTKPFFCYNGDQFGSKFNFIIFKMSWRDAQSFCRKRYIDLASISDVNDNTAVLHVITSIFKEDEAWIGLSKNQWLWSDQSSVSWPSLGWASGEPNNGGGDETCGYAFQNGLLGDRDCEQLLPFFCFKRVKAQVVRLAVKSSALLDESAMKLAIEKKMRMILSNLETDPAFSITWRAQTDGKTFQPLENDAPNTTTVCKQEPDSPIGDPPAFQDV</sequence>
<protein>
    <submittedName>
        <fullName evidence="2">C-type lectin domain family 20 member A</fullName>
    </submittedName>
</protein>
<gene>
    <name evidence="2" type="primary">LOC137496084</name>
</gene>